<feature type="transmembrane region" description="Helical" evidence="1">
    <location>
        <begin position="217"/>
        <end position="236"/>
    </location>
</feature>
<evidence type="ECO:0000313" key="3">
    <source>
        <dbReference type="Proteomes" id="UP000807504"/>
    </source>
</evidence>
<keyword evidence="1" id="KW-0812">Transmembrane</keyword>
<dbReference type="AlphaFoldDB" id="A0A8T0FNL0"/>
<dbReference type="Proteomes" id="UP000807504">
    <property type="component" value="Unassembled WGS sequence"/>
</dbReference>
<keyword evidence="1" id="KW-1133">Transmembrane helix</keyword>
<dbReference type="OrthoDB" id="10467227at2759"/>
<organism evidence="2 3">
    <name type="scientific">Argiope bruennichi</name>
    <name type="common">Wasp spider</name>
    <name type="synonym">Aranea bruennichi</name>
    <dbReference type="NCBI Taxonomy" id="94029"/>
    <lineage>
        <taxon>Eukaryota</taxon>
        <taxon>Metazoa</taxon>
        <taxon>Ecdysozoa</taxon>
        <taxon>Arthropoda</taxon>
        <taxon>Chelicerata</taxon>
        <taxon>Arachnida</taxon>
        <taxon>Araneae</taxon>
        <taxon>Araneomorphae</taxon>
        <taxon>Entelegynae</taxon>
        <taxon>Araneoidea</taxon>
        <taxon>Araneidae</taxon>
        <taxon>Argiope</taxon>
    </lineage>
</organism>
<comment type="caution">
    <text evidence="2">The sequence shown here is derived from an EMBL/GenBank/DDBJ whole genome shotgun (WGS) entry which is preliminary data.</text>
</comment>
<keyword evidence="3" id="KW-1185">Reference proteome</keyword>
<dbReference type="EMBL" id="JABXBU010000003">
    <property type="protein sequence ID" value="KAF8791778.1"/>
    <property type="molecule type" value="Genomic_DNA"/>
</dbReference>
<sequence>MERGTTFSEAGSTEYCNDSGISGDFFGAEDKPRKRRNTLLSETIPAMHPSRSEIKTCTSGIENENVLPDELEFEIEKARLEIFNHFMNLKIQMDNNEKVMAKEIEIWTRAGLANISGEKNPQNEFLIKSLIHHFGEIIENIGKESKRDVSYIMDDIRKILIKLLKKIEMSFRPKPSTDAVRATRRGTQSFLWIGLWSVIVTLIAVFPDYLLRAFESAVAFYQSTILIVLLFCILHFSKPVCK</sequence>
<evidence type="ECO:0000256" key="1">
    <source>
        <dbReference type="SAM" id="Phobius"/>
    </source>
</evidence>
<accession>A0A8T0FNL0</accession>
<reference evidence="2" key="1">
    <citation type="journal article" date="2020" name="bioRxiv">
        <title>Chromosome-level reference genome of the European wasp spider Argiope bruennichi: a resource for studies on range expansion and evolutionary adaptation.</title>
        <authorList>
            <person name="Sheffer M.M."/>
            <person name="Hoppe A."/>
            <person name="Krehenwinkel H."/>
            <person name="Uhl G."/>
            <person name="Kuss A.W."/>
            <person name="Jensen L."/>
            <person name="Jensen C."/>
            <person name="Gillespie R.G."/>
            <person name="Hoff K.J."/>
            <person name="Prost S."/>
        </authorList>
    </citation>
    <scope>NUCLEOTIDE SEQUENCE</scope>
</reference>
<name>A0A8T0FNL0_ARGBR</name>
<evidence type="ECO:0000313" key="2">
    <source>
        <dbReference type="EMBL" id="KAF8791778.1"/>
    </source>
</evidence>
<keyword evidence="1" id="KW-0472">Membrane</keyword>
<protein>
    <submittedName>
        <fullName evidence="2">Uncharacterized protein</fullName>
    </submittedName>
</protein>
<dbReference type="OMA" id="HHAISEI"/>
<feature type="transmembrane region" description="Helical" evidence="1">
    <location>
        <begin position="190"/>
        <end position="211"/>
    </location>
</feature>
<proteinExistence type="predicted"/>
<reference evidence="2" key="2">
    <citation type="submission" date="2020-06" db="EMBL/GenBank/DDBJ databases">
        <authorList>
            <person name="Sheffer M."/>
        </authorList>
    </citation>
    <scope>NUCLEOTIDE SEQUENCE</scope>
</reference>
<gene>
    <name evidence="2" type="ORF">HNY73_003461</name>
</gene>